<feature type="domain" description="AB hydrolase-1" evidence="1">
    <location>
        <begin position="31"/>
        <end position="221"/>
    </location>
</feature>
<dbReference type="Proteomes" id="UP000008793">
    <property type="component" value="Chromosome"/>
</dbReference>
<dbReference type="KEGG" id="ebi:EbC_03450"/>
<evidence type="ECO:0000313" key="2">
    <source>
        <dbReference type="EMBL" id="CAX57876.1"/>
    </source>
</evidence>
<dbReference type="InterPro" id="IPR000073">
    <property type="entry name" value="AB_hydrolase_1"/>
</dbReference>
<evidence type="ECO:0000259" key="1">
    <source>
        <dbReference type="Pfam" id="PF12697"/>
    </source>
</evidence>
<dbReference type="PANTHER" id="PTHR43798">
    <property type="entry name" value="MONOACYLGLYCEROL LIPASE"/>
    <property type="match status" value="1"/>
</dbReference>
<keyword evidence="2" id="KW-0378">Hydrolase</keyword>
<keyword evidence="3" id="KW-1185">Reference proteome</keyword>
<dbReference type="EMBL" id="FP236843">
    <property type="protein sequence ID" value="CAX57876.1"/>
    <property type="molecule type" value="Genomic_DNA"/>
</dbReference>
<dbReference type="AlphaFoldDB" id="D8MLZ2"/>
<organism evidence="3">
    <name type="scientific">Erwinia billingiae (strain Eb661)</name>
    <dbReference type="NCBI Taxonomy" id="634500"/>
    <lineage>
        <taxon>Bacteria</taxon>
        <taxon>Pseudomonadati</taxon>
        <taxon>Pseudomonadota</taxon>
        <taxon>Gammaproteobacteria</taxon>
        <taxon>Enterobacterales</taxon>
        <taxon>Erwiniaceae</taxon>
        <taxon>Erwinia</taxon>
    </lineage>
</organism>
<dbReference type="Gene3D" id="3.40.50.1820">
    <property type="entry name" value="alpha/beta hydrolase"/>
    <property type="match status" value="1"/>
</dbReference>
<sequence length="233" mass="25200">MAGLVLLPGVMCDAGLWQAMTDELAAFGPLVFGDLSQDSSLEAMAARVLQQAPERFTLVGFSMGGFVAREMIRQAPERVEKLILIATSSQQDSEQAQAFKAATAKTLQSARGAFRGLGHKAIALSLSEKHAGDEGLQQQVLAMSQRMGREAYCRQLLMARNSDTALLPQITCPTLVIAAAEDRMRTLHESEVLRDNIAGATLTVIEDSGHMLPLEQPQALATVMTRWLTAHPL</sequence>
<proteinExistence type="predicted"/>
<dbReference type="Pfam" id="PF12697">
    <property type="entry name" value="Abhydrolase_6"/>
    <property type="match status" value="1"/>
</dbReference>
<dbReference type="STRING" id="634500.EbC_03450"/>
<dbReference type="RefSeq" id="WP_013200383.1">
    <property type="nucleotide sequence ID" value="NC_014306.1"/>
</dbReference>
<dbReference type="InterPro" id="IPR029058">
    <property type="entry name" value="AB_hydrolase_fold"/>
</dbReference>
<reference evidence="2 3" key="1">
    <citation type="journal article" date="2010" name="BMC Genomics">
        <title>Genome comparison of the epiphytic bacteria Erwinia billingiae and E. tasmaniensis with the pear pathogen E. pyrifoliae.</title>
        <authorList>
            <person name="Kube M."/>
            <person name="Migdoll A.M."/>
            <person name="Gehring I."/>
            <person name="Heitmann K."/>
            <person name="Mayer Y."/>
            <person name="Kuhl H."/>
            <person name="Knaust F."/>
            <person name="Geider K."/>
            <person name="Reinhardt R."/>
        </authorList>
    </citation>
    <scope>NUCLEOTIDE SEQUENCE [LARGE SCALE GENOMIC DNA]</scope>
    <source>
        <strain evidence="2 3">Eb661</strain>
    </source>
</reference>
<name>D8MLZ2_ERWBE</name>
<dbReference type="HOGENOM" id="CLU_020336_29_0_6"/>
<accession>D8MLZ2</accession>
<protein>
    <submittedName>
        <fullName evidence="2">Hydrolase</fullName>
    </submittedName>
</protein>
<dbReference type="SUPFAM" id="SSF53474">
    <property type="entry name" value="alpha/beta-Hydrolases"/>
    <property type="match status" value="1"/>
</dbReference>
<dbReference type="GeneID" id="90510340"/>
<dbReference type="InterPro" id="IPR050266">
    <property type="entry name" value="AB_hydrolase_sf"/>
</dbReference>
<gene>
    <name evidence="2" type="ordered locus">EbC_03450</name>
</gene>
<dbReference type="PRINTS" id="PR00111">
    <property type="entry name" value="ABHYDROLASE"/>
</dbReference>
<dbReference type="GO" id="GO:0016787">
    <property type="term" value="F:hydrolase activity"/>
    <property type="evidence" value="ECO:0007669"/>
    <property type="project" value="UniProtKB-KW"/>
</dbReference>
<dbReference type="eggNOG" id="COG2021">
    <property type="taxonomic scope" value="Bacteria"/>
</dbReference>
<evidence type="ECO:0000313" key="3">
    <source>
        <dbReference type="Proteomes" id="UP000008793"/>
    </source>
</evidence>